<feature type="chain" id="PRO_5038548959" evidence="2">
    <location>
        <begin position="21"/>
        <end position="190"/>
    </location>
</feature>
<dbReference type="GeneID" id="127750128"/>
<dbReference type="Pfam" id="PF02221">
    <property type="entry name" value="E1_DerP2_DerF2"/>
    <property type="match status" value="1"/>
</dbReference>
<protein>
    <submittedName>
        <fullName evidence="5">Uncharacterized protein LOC127750128</fullName>
    </submittedName>
</protein>
<evidence type="ECO:0000259" key="3">
    <source>
        <dbReference type="Pfam" id="PF02221"/>
    </source>
</evidence>
<dbReference type="KEGG" id="foc:127750128"/>
<feature type="domain" description="MD-2-related lipid-recognition" evidence="3">
    <location>
        <begin position="37"/>
        <end position="184"/>
    </location>
</feature>
<dbReference type="RefSeq" id="XP_052126728.1">
    <property type="nucleotide sequence ID" value="XM_052270768.1"/>
</dbReference>
<keyword evidence="1 2" id="KW-0732">Signal</keyword>
<evidence type="ECO:0000256" key="2">
    <source>
        <dbReference type="SAM" id="SignalP"/>
    </source>
</evidence>
<evidence type="ECO:0000256" key="1">
    <source>
        <dbReference type="ARBA" id="ARBA00022729"/>
    </source>
</evidence>
<sequence length="190" mass="21750">MAFKLVAMLILLCQDEGIHGKAINSFAGPYICYVDRFYNCENNVELAWTFRLRVSHFNPQKPRELQRLTGNITGVNTTVDDSLGVKIIVDLWAQNQWKQNAFIYPFPDKGCTLIRVLVPHFYSQILKQKETKGKCILKPGIYEANNTPVEWVFPKVPIFPYGRYRTAVIFSKAEKQVGCFTAEAVMIPKV</sequence>
<dbReference type="AlphaFoldDB" id="A0A9C6UCR2"/>
<organism evidence="4 5">
    <name type="scientific">Frankliniella occidentalis</name>
    <name type="common">Western flower thrips</name>
    <name type="synonym">Euthrips occidentalis</name>
    <dbReference type="NCBI Taxonomy" id="133901"/>
    <lineage>
        <taxon>Eukaryota</taxon>
        <taxon>Metazoa</taxon>
        <taxon>Ecdysozoa</taxon>
        <taxon>Arthropoda</taxon>
        <taxon>Hexapoda</taxon>
        <taxon>Insecta</taxon>
        <taxon>Pterygota</taxon>
        <taxon>Neoptera</taxon>
        <taxon>Paraneoptera</taxon>
        <taxon>Thysanoptera</taxon>
        <taxon>Terebrantia</taxon>
        <taxon>Thripoidea</taxon>
        <taxon>Thripidae</taxon>
        <taxon>Frankliniella</taxon>
    </lineage>
</organism>
<evidence type="ECO:0000313" key="5">
    <source>
        <dbReference type="RefSeq" id="XP_052126728.1"/>
    </source>
</evidence>
<feature type="signal peptide" evidence="2">
    <location>
        <begin position="1"/>
        <end position="20"/>
    </location>
</feature>
<evidence type="ECO:0000313" key="4">
    <source>
        <dbReference type="Proteomes" id="UP000504606"/>
    </source>
</evidence>
<dbReference type="InterPro" id="IPR036846">
    <property type="entry name" value="GM2-AP_sf"/>
</dbReference>
<keyword evidence="4" id="KW-1185">Reference proteome</keyword>
<accession>A0A9C6UCR2</accession>
<dbReference type="InterPro" id="IPR003172">
    <property type="entry name" value="ML_dom"/>
</dbReference>
<name>A0A9C6UCR2_FRAOC</name>
<reference evidence="5" key="1">
    <citation type="submission" date="2025-08" db="UniProtKB">
        <authorList>
            <consortium name="RefSeq"/>
        </authorList>
    </citation>
    <scope>IDENTIFICATION</scope>
    <source>
        <tissue evidence="5">Whole organism</tissue>
    </source>
</reference>
<dbReference type="Proteomes" id="UP000504606">
    <property type="component" value="Unplaced"/>
</dbReference>
<proteinExistence type="predicted"/>
<dbReference type="Gene3D" id="2.70.220.10">
    <property type="entry name" value="Ganglioside GM2 activator"/>
    <property type="match status" value="1"/>
</dbReference>
<dbReference type="OrthoDB" id="6613763at2759"/>
<gene>
    <name evidence="5" type="primary">LOC127750128</name>
</gene>